<proteinExistence type="predicted"/>
<keyword evidence="2" id="KW-1185">Reference proteome</keyword>
<dbReference type="HOGENOM" id="CLU_2181087_0_0_6"/>
<evidence type="ECO:0000313" key="2">
    <source>
        <dbReference type="Proteomes" id="UP000003374"/>
    </source>
</evidence>
<sequence length="109" mass="12086">MNCKNWPVICINNNETMETECSNTGASLSFVLLTDSIQNRILGSTTMPRIVIRDLHQDKTLERKARAAIVGGARSVRGVIGTVDGGPRRVVVTDWQMFIFGMKGKVTYK</sequence>
<protein>
    <submittedName>
        <fullName evidence="1">Uncharacterized protein</fullName>
    </submittedName>
</protein>
<dbReference type="EMBL" id="AAOF01000027">
    <property type="protein sequence ID" value="EAR20257.1"/>
    <property type="molecule type" value="Genomic_DNA"/>
</dbReference>
<gene>
    <name evidence="1" type="ORF">NB231_12911</name>
</gene>
<name>A4BVJ2_9GAMM</name>
<dbReference type="AlphaFoldDB" id="A4BVJ2"/>
<accession>A4BVJ2</accession>
<evidence type="ECO:0000313" key="1">
    <source>
        <dbReference type="EMBL" id="EAR20257.1"/>
    </source>
</evidence>
<organism evidence="1 2">
    <name type="scientific">Nitrococcus mobilis Nb-231</name>
    <dbReference type="NCBI Taxonomy" id="314278"/>
    <lineage>
        <taxon>Bacteria</taxon>
        <taxon>Pseudomonadati</taxon>
        <taxon>Pseudomonadota</taxon>
        <taxon>Gammaproteobacteria</taxon>
        <taxon>Chromatiales</taxon>
        <taxon>Ectothiorhodospiraceae</taxon>
        <taxon>Nitrococcus</taxon>
    </lineage>
</organism>
<comment type="caution">
    <text evidence="1">The sequence shown here is derived from an EMBL/GenBank/DDBJ whole genome shotgun (WGS) entry which is preliminary data.</text>
</comment>
<dbReference type="Proteomes" id="UP000003374">
    <property type="component" value="Unassembled WGS sequence"/>
</dbReference>
<reference evidence="1 2" key="1">
    <citation type="submission" date="2006-02" db="EMBL/GenBank/DDBJ databases">
        <authorList>
            <person name="Waterbury J."/>
            <person name="Ferriera S."/>
            <person name="Johnson J."/>
            <person name="Kravitz S."/>
            <person name="Halpern A."/>
            <person name="Remington K."/>
            <person name="Beeson K."/>
            <person name="Tran B."/>
            <person name="Rogers Y.-H."/>
            <person name="Friedman R."/>
            <person name="Venter J.C."/>
        </authorList>
    </citation>
    <scope>NUCLEOTIDE SEQUENCE [LARGE SCALE GENOMIC DNA]</scope>
    <source>
        <strain evidence="1 2">Nb-231</strain>
    </source>
</reference>